<feature type="transmembrane region" description="Helical" evidence="5">
    <location>
        <begin position="65"/>
        <end position="89"/>
    </location>
</feature>
<dbReference type="SUPFAM" id="SSF103473">
    <property type="entry name" value="MFS general substrate transporter"/>
    <property type="match status" value="1"/>
</dbReference>
<reference evidence="8" key="1">
    <citation type="journal article" date="2014" name="Int. J. Syst. Evol. Microbiol.">
        <title>Complete genome sequence of Corynebacterium casei LMG S-19264T (=DSM 44701T), isolated from a smear-ripened cheese.</title>
        <authorList>
            <consortium name="US DOE Joint Genome Institute (JGI-PGF)"/>
            <person name="Walter F."/>
            <person name="Albersmeier A."/>
            <person name="Kalinowski J."/>
            <person name="Ruckert C."/>
        </authorList>
    </citation>
    <scope>NUCLEOTIDE SEQUENCE</scope>
    <source>
        <strain evidence="8">JCM 11219</strain>
    </source>
</reference>
<keyword evidence="3 5" id="KW-1133">Transmembrane helix</keyword>
<dbReference type="EMBL" id="AP026830">
    <property type="protein sequence ID" value="BDR93562.1"/>
    <property type="molecule type" value="Genomic_DNA"/>
</dbReference>
<dbReference type="PANTHER" id="PTHR23508:SF10">
    <property type="entry name" value="CARBOXYLIC ACID TRANSPORTER PROTEIN HOMOLOG"/>
    <property type="match status" value="1"/>
</dbReference>
<feature type="transmembrane region" description="Helical" evidence="5">
    <location>
        <begin position="290"/>
        <end position="311"/>
    </location>
</feature>
<name>A0A830E6C2_9CREN</name>
<dbReference type="GeneID" id="76208195"/>
<dbReference type="PROSITE" id="PS50850">
    <property type="entry name" value="MFS"/>
    <property type="match status" value="1"/>
</dbReference>
<evidence type="ECO:0000313" key="9">
    <source>
        <dbReference type="Proteomes" id="UP000657075"/>
    </source>
</evidence>
<feature type="transmembrane region" description="Helical" evidence="5">
    <location>
        <begin position="343"/>
        <end position="361"/>
    </location>
</feature>
<keyword evidence="10" id="KW-1185">Reference proteome</keyword>
<feature type="transmembrane region" description="Helical" evidence="5">
    <location>
        <begin position="440"/>
        <end position="458"/>
    </location>
</feature>
<accession>A0A830E6C2</accession>
<feature type="transmembrane region" description="Helical" evidence="5">
    <location>
        <begin position="33"/>
        <end position="59"/>
    </location>
</feature>
<feature type="transmembrane region" description="Helical" evidence="5">
    <location>
        <begin position="101"/>
        <end position="120"/>
    </location>
</feature>
<evidence type="ECO:0000256" key="3">
    <source>
        <dbReference type="ARBA" id="ARBA00022989"/>
    </source>
</evidence>
<gene>
    <name evidence="8" type="primary">yaaU</name>
    <name evidence="8" type="ORF">GCM10007112_25520</name>
    <name evidence="7" type="ORF">Vsou_26550</name>
</gene>
<reference evidence="7" key="4">
    <citation type="journal article" date="2023" name="Microbiol. Resour. Announc.">
        <title>Complete Genome Sequence of Vulcanisaeta souniana Strain IC-059, a Hyperthermophilic Archaeon Isolated from Hot Spring Water in Japan.</title>
        <authorList>
            <person name="Kato S."/>
            <person name="Itoh T."/>
            <person name="Wu L."/>
            <person name="Ma J."/>
            <person name="Ohkuma M."/>
        </authorList>
    </citation>
    <scope>NUCLEOTIDE SEQUENCE</scope>
    <source>
        <strain evidence="7">JCM 11219</strain>
    </source>
</reference>
<comment type="subcellular location">
    <subcellularLocation>
        <location evidence="1">Membrane</location>
        <topology evidence="1">Multi-pass membrane protein</topology>
    </subcellularLocation>
</comment>
<protein>
    <submittedName>
        <fullName evidence="8">MFS transporter</fullName>
    </submittedName>
</protein>
<evidence type="ECO:0000313" key="8">
    <source>
        <dbReference type="EMBL" id="GGI87527.1"/>
    </source>
</evidence>
<evidence type="ECO:0000313" key="10">
    <source>
        <dbReference type="Proteomes" id="UP001060771"/>
    </source>
</evidence>
<dbReference type="Pfam" id="PF07690">
    <property type="entry name" value="MFS_1"/>
    <property type="match status" value="1"/>
</dbReference>
<dbReference type="InterPro" id="IPR011701">
    <property type="entry name" value="MFS"/>
</dbReference>
<feature type="transmembrane region" description="Helical" evidence="5">
    <location>
        <begin position="193"/>
        <end position="212"/>
    </location>
</feature>
<dbReference type="PANTHER" id="PTHR23508">
    <property type="entry name" value="CARBOXYLIC ACID TRANSPORTER PROTEIN HOMOLOG"/>
    <property type="match status" value="1"/>
</dbReference>
<evidence type="ECO:0000256" key="2">
    <source>
        <dbReference type="ARBA" id="ARBA00022692"/>
    </source>
</evidence>
<evidence type="ECO:0000256" key="4">
    <source>
        <dbReference type="ARBA" id="ARBA00023136"/>
    </source>
</evidence>
<dbReference type="RefSeq" id="WP_188604261.1">
    <property type="nucleotide sequence ID" value="NZ_AP026830.1"/>
</dbReference>
<dbReference type="Proteomes" id="UP001060771">
    <property type="component" value="Chromosome"/>
</dbReference>
<dbReference type="InterPro" id="IPR036259">
    <property type="entry name" value="MFS_trans_sf"/>
</dbReference>
<reference evidence="10" key="3">
    <citation type="submission" date="2022-09" db="EMBL/GenBank/DDBJ databases">
        <title>Complete genome sequence of Vulcanisaeta souniana.</title>
        <authorList>
            <person name="Kato S."/>
            <person name="Itoh T."/>
            <person name="Ohkuma M."/>
        </authorList>
    </citation>
    <scope>NUCLEOTIDE SEQUENCE [LARGE SCALE GENOMIC DNA]</scope>
    <source>
        <strain evidence="10">JCM 11219</strain>
    </source>
</reference>
<dbReference type="Proteomes" id="UP000657075">
    <property type="component" value="Unassembled WGS sequence"/>
</dbReference>
<evidence type="ECO:0000256" key="5">
    <source>
        <dbReference type="SAM" id="Phobius"/>
    </source>
</evidence>
<dbReference type="Gene3D" id="1.20.1250.20">
    <property type="entry name" value="MFS general substrate transporter like domains"/>
    <property type="match status" value="1"/>
</dbReference>
<feature type="transmembrane region" description="Helical" evidence="5">
    <location>
        <begin position="317"/>
        <end position="334"/>
    </location>
</feature>
<dbReference type="AlphaFoldDB" id="A0A830E6C2"/>
<feature type="transmembrane region" description="Helical" evidence="5">
    <location>
        <begin position="168"/>
        <end position="187"/>
    </location>
</feature>
<sequence>MSQGGQYSREEIEKGIAKIYQTVLGTKNITARYIVILALASLWVDAYDFAAFTFGTAAFKATFPWMSSFLFGLATAAVQIGATIGAVAGGWLTDRIGRRNMFIINMILFTVMAIGAGLAPDPYTFTGFRIALGFALGADTATGFAYIFEYLEKTQRLFWSNLWQLQWYLMYLITIAIVVLPLYAILHTLLHPIYWRVIMILGGVFAFIVLMLRSRIPESVLWLAYQGRLATAKRILKQTYGIDLPDVPDVDVTLRKVARSWKSAFSIFRRNKWKELVYCFNGNFEQAIEFYTFGFYMPYILLTMHLAGSLATIEASAVFYGVGVVAGIATAYFTPRIGTKSQYVLGAFLASVALFGLAFTFLYHWPLWLFVLWASVFYFGHVIGPASQGMTSINAAFGASERGTAAGWGYFWVKLGAVWGSFWAPYLLVVIKPTGMTEVLGIYALATAILGLIIGFDARKYHPPELTEEVKAQ</sequence>
<keyword evidence="4 5" id="KW-0472">Membrane</keyword>
<feature type="transmembrane region" description="Helical" evidence="5">
    <location>
        <begin position="407"/>
        <end position="428"/>
    </location>
</feature>
<dbReference type="OrthoDB" id="117970at2157"/>
<dbReference type="EMBL" id="BMNM01000018">
    <property type="protein sequence ID" value="GGI87527.1"/>
    <property type="molecule type" value="Genomic_DNA"/>
</dbReference>
<reference evidence="8" key="2">
    <citation type="submission" date="2020-09" db="EMBL/GenBank/DDBJ databases">
        <authorList>
            <person name="Sun Q."/>
            <person name="Ohkuma M."/>
        </authorList>
    </citation>
    <scope>NUCLEOTIDE SEQUENCE</scope>
    <source>
        <strain evidence="8">JCM 11219</strain>
    </source>
</reference>
<dbReference type="GO" id="GO:0046943">
    <property type="term" value="F:carboxylic acid transmembrane transporter activity"/>
    <property type="evidence" value="ECO:0007669"/>
    <property type="project" value="TreeGrafter"/>
</dbReference>
<evidence type="ECO:0000313" key="7">
    <source>
        <dbReference type="EMBL" id="BDR93562.1"/>
    </source>
</evidence>
<feature type="transmembrane region" description="Helical" evidence="5">
    <location>
        <begin position="367"/>
        <end position="386"/>
    </location>
</feature>
<evidence type="ECO:0000256" key="1">
    <source>
        <dbReference type="ARBA" id="ARBA00004141"/>
    </source>
</evidence>
<proteinExistence type="predicted"/>
<evidence type="ECO:0000259" key="6">
    <source>
        <dbReference type="PROSITE" id="PS50850"/>
    </source>
</evidence>
<feature type="domain" description="Major facilitator superfamily (MFS) profile" evidence="6">
    <location>
        <begin position="34"/>
        <end position="459"/>
    </location>
</feature>
<dbReference type="GO" id="GO:0005886">
    <property type="term" value="C:plasma membrane"/>
    <property type="evidence" value="ECO:0007669"/>
    <property type="project" value="TreeGrafter"/>
</dbReference>
<organism evidence="8 9">
    <name type="scientific">Vulcanisaeta souniana JCM 11219</name>
    <dbReference type="NCBI Taxonomy" id="1293586"/>
    <lineage>
        <taxon>Archaea</taxon>
        <taxon>Thermoproteota</taxon>
        <taxon>Thermoprotei</taxon>
        <taxon>Thermoproteales</taxon>
        <taxon>Thermoproteaceae</taxon>
        <taxon>Vulcanisaeta</taxon>
    </lineage>
</organism>
<feature type="transmembrane region" description="Helical" evidence="5">
    <location>
        <begin position="126"/>
        <end position="148"/>
    </location>
</feature>
<keyword evidence="2 5" id="KW-0812">Transmembrane</keyword>
<dbReference type="CDD" id="cd17316">
    <property type="entry name" value="MFS_SV2_like"/>
    <property type="match status" value="1"/>
</dbReference>
<dbReference type="InterPro" id="IPR020846">
    <property type="entry name" value="MFS_dom"/>
</dbReference>